<feature type="signal peptide" evidence="1">
    <location>
        <begin position="1"/>
        <end position="24"/>
    </location>
</feature>
<evidence type="ECO:0008006" key="4">
    <source>
        <dbReference type="Google" id="ProtNLM"/>
    </source>
</evidence>
<protein>
    <recommendedName>
        <fullName evidence="4">DUF4367 domain-containing protein</fullName>
    </recommendedName>
</protein>
<organism evidence="2 3">
    <name type="scientific">Alkalihalobacterium chitinilyticum</name>
    <dbReference type="NCBI Taxonomy" id="2980103"/>
    <lineage>
        <taxon>Bacteria</taxon>
        <taxon>Bacillati</taxon>
        <taxon>Bacillota</taxon>
        <taxon>Bacilli</taxon>
        <taxon>Bacillales</taxon>
        <taxon>Bacillaceae</taxon>
        <taxon>Alkalihalobacterium</taxon>
    </lineage>
</organism>
<evidence type="ECO:0000313" key="3">
    <source>
        <dbReference type="Proteomes" id="UP001148125"/>
    </source>
</evidence>
<dbReference type="EMBL" id="JAOTPO010000010">
    <property type="protein sequence ID" value="MDE5414564.1"/>
    <property type="molecule type" value="Genomic_DNA"/>
</dbReference>
<feature type="chain" id="PRO_5045289217" description="DUF4367 domain-containing protein" evidence="1">
    <location>
        <begin position="25"/>
        <end position="192"/>
    </location>
</feature>
<gene>
    <name evidence="2" type="ORF">N7Z68_14390</name>
</gene>
<evidence type="ECO:0000256" key="1">
    <source>
        <dbReference type="SAM" id="SignalP"/>
    </source>
</evidence>
<accession>A0ABT5VGK6</accession>
<dbReference type="Proteomes" id="UP001148125">
    <property type="component" value="Unassembled WGS sequence"/>
</dbReference>
<sequence length="192" mass="22439">MTKNIFLVMLIFSTFICGVNSVTASAKTNSESRPFEEIYPEIGYKTVEEAVKEFENHFKKDLKLPLRLPPLNFTHHFGRFTDAEGDINDSLELEFINDKSPENHYFIFVRPIEHKIPIKDKKRIVKIFKLKNGNEAKFINVSDSFEALVFERDDWQYMFNIPKEISKKVTPEMLVEIADSIDYPSKKNNPLE</sequence>
<keyword evidence="1" id="KW-0732">Signal</keyword>
<dbReference type="RefSeq" id="WP_275119183.1">
    <property type="nucleotide sequence ID" value="NZ_JAOTPO010000010.1"/>
</dbReference>
<comment type="caution">
    <text evidence="2">The sequence shown here is derived from an EMBL/GenBank/DDBJ whole genome shotgun (WGS) entry which is preliminary data.</text>
</comment>
<proteinExistence type="predicted"/>
<reference evidence="2" key="1">
    <citation type="submission" date="2024-05" db="EMBL/GenBank/DDBJ databases">
        <title>Alkalihalobacillus sp. strain MEB203 novel alkaliphilic bacterium from Lonar Lake, India.</title>
        <authorList>
            <person name="Joshi A."/>
            <person name="Thite S."/>
            <person name="Mengade P."/>
        </authorList>
    </citation>
    <scope>NUCLEOTIDE SEQUENCE</scope>
    <source>
        <strain evidence="2">MEB 203</strain>
    </source>
</reference>
<evidence type="ECO:0000313" key="2">
    <source>
        <dbReference type="EMBL" id="MDE5414564.1"/>
    </source>
</evidence>
<keyword evidence="3" id="KW-1185">Reference proteome</keyword>
<name>A0ABT5VGK6_9BACI</name>